<evidence type="ECO:0000313" key="1">
    <source>
        <dbReference type="EMBL" id="CAK5272680.1"/>
    </source>
</evidence>
<proteinExistence type="predicted"/>
<organism evidence="1 2">
    <name type="scientific">Mycena citricolor</name>
    <dbReference type="NCBI Taxonomy" id="2018698"/>
    <lineage>
        <taxon>Eukaryota</taxon>
        <taxon>Fungi</taxon>
        <taxon>Dikarya</taxon>
        <taxon>Basidiomycota</taxon>
        <taxon>Agaricomycotina</taxon>
        <taxon>Agaricomycetes</taxon>
        <taxon>Agaricomycetidae</taxon>
        <taxon>Agaricales</taxon>
        <taxon>Marasmiineae</taxon>
        <taxon>Mycenaceae</taxon>
        <taxon>Mycena</taxon>
    </lineage>
</organism>
<evidence type="ECO:0000313" key="2">
    <source>
        <dbReference type="Proteomes" id="UP001295794"/>
    </source>
</evidence>
<reference evidence="1" key="1">
    <citation type="submission" date="2023-11" db="EMBL/GenBank/DDBJ databases">
        <authorList>
            <person name="De Vega J J."/>
            <person name="De Vega J J."/>
        </authorList>
    </citation>
    <scope>NUCLEOTIDE SEQUENCE</scope>
</reference>
<keyword evidence="2" id="KW-1185">Reference proteome</keyword>
<comment type="caution">
    <text evidence="1">The sequence shown here is derived from an EMBL/GenBank/DDBJ whole genome shotgun (WGS) entry which is preliminary data.</text>
</comment>
<protein>
    <submittedName>
        <fullName evidence="1">Uncharacterized protein</fullName>
    </submittedName>
</protein>
<dbReference type="EMBL" id="CAVNYO010000183">
    <property type="protein sequence ID" value="CAK5272680.1"/>
    <property type="molecule type" value="Genomic_DNA"/>
</dbReference>
<name>A0AAD2Q3Q2_9AGAR</name>
<accession>A0AAD2Q3Q2</accession>
<dbReference type="AlphaFoldDB" id="A0AAD2Q3Q2"/>
<gene>
    <name evidence="1" type="ORF">MYCIT1_LOCUS18501</name>
</gene>
<dbReference type="Proteomes" id="UP001295794">
    <property type="component" value="Unassembled WGS sequence"/>
</dbReference>
<sequence>MIRTITLCTILASIQVAKNPSLLPLGYHSLALLCFGNEWHMAGGLSEISVVMVFPGLPSSAGASLHLAR</sequence>